<dbReference type="Gene3D" id="3.40.50.2300">
    <property type="match status" value="1"/>
</dbReference>
<keyword evidence="1 6" id="KW-0597">Phosphoprotein</keyword>
<dbReference type="Gene3D" id="6.10.250.690">
    <property type="match status" value="1"/>
</dbReference>
<feature type="domain" description="Response regulatory" evidence="8">
    <location>
        <begin position="6"/>
        <end position="119"/>
    </location>
</feature>
<dbReference type="Proteomes" id="UP000306628">
    <property type="component" value="Unassembled WGS sequence"/>
</dbReference>
<gene>
    <name evidence="10" type="ORF">ETD85_53070</name>
</gene>
<evidence type="ECO:0000259" key="9">
    <source>
        <dbReference type="PROSITE" id="PS51755"/>
    </source>
</evidence>
<evidence type="ECO:0000256" key="3">
    <source>
        <dbReference type="ARBA" id="ARBA00023015"/>
    </source>
</evidence>
<keyword evidence="5" id="KW-0804">Transcription</keyword>
<comment type="caution">
    <text evidence="10">The sequence shown here is derived from an EMBL/GenBank/DDBJ whole genome shotgun (WGS) entry which is preliminary data.</text>
</comment>
<dbReference type="SUPFAM" id="SSF52172">
    <property type="entry name" value="CheY-like"/>
    <property type="match status" value="1"/>
</dbReference>
<evidence type="ECO:0000313" key="10">
    <source>
        <dbReference type="EMBL" id="TMR19261.1"/>
    </source>
</evidence>
<dbReference type="PANTHER" id="PTHR48111">
    <property type="entry name" value="REGULATOR OF RPOS"/>
    <property type="match status" value="1"/>
</dbReference>
<dbReference type="PROSITE" id="PS50110">
    <property type="entry name" value="RESPONSE_REGULATORY"/>
    <property type="match status" value="1"/>
</dbReference>
<dbReference type="Gene3D" id="1.10.10.10">
    <property type="entry name" value="Winged helix-like DNA-binding domain superfamily/Winged helix DNA-binding domain"/>
    <property type="match status" value="1"/>
</dbReference>
<evidence type="ECO:0000256" key="1">
    <source>
        <dbReference type="ARBA" id="ARBA00022553"/>
    </source>
</evidence>
<feature type="DNA-binding region" description="OmpR/PhoB-type" evidence="7">
    <location>
        <begin position="130"/>
        <end position="229"/>
    </location>
</feature>
<dbReference type="SUPFAM" id="SSF46894">
    <property type="entry name" value="C-terminal effector domain of the bipartite response regulators"/>
    <property type="match status" value="1"/>
</dbReference>
<dbReference type="CDD" id="cd00383">
    <property type="entry name" value="trans_reg_C"/>
    <property type="match status" value="1"/>
</dbReference>
<evidence type="ECO:0000259" key="8">
    <source>
        <dbReference type="PROSITE" id="PS50110"/>
    </source>
</evidence>
<dbReference type="GO" id="GO:0000156">
    <property type="term" value="F:phosphorelay response regulator activity"/>
    <property type="evidence" value="ECO:0007669"/>
    <property type="project" value="TreeGrafter"/>
</dbReference>
<dbReference type="Pfam" id="PF00072">
    <property type="entry name" value="Response_reg"/>
    <property type="match status" value="1"/>
</dbReference>
<dbReference type="InterPro" id="IPR036388">
    <property type="entry name" value="WH-like_DNA-bd_sf"/>
</dbReference>
<dbReference type="InterPro" id="IPR016032">
    <property type="entry name" value="Sig_transdc_resp-reg_C-effctor"/>
</dbReference>
<dbReference type="InterPro" id="IPR011006">
    <property type="entry name" value="CheY-like_superfamily"/>
</dbReference>
<dbReference type="InterPro" id="IPR001867">
    <property type="entry name" value="OmpR/PhoB-type_DNA-bd"/>
</dbReference>
<dbReference type="GO" id="GO:0000976">
    <property type="term" value="F:transcription cis-regulatory region binding"/>
    <property type="evidence" value="ECO:0007669"/>
    <property type="project" value="TreeGrafter"/>
</dbReference>
<dbReference type="GO" id="GO:0005829">
    <property type="term" value="C:cytosol"/>
    <property type="evidence" value="ECO:0007669"/>
    <property type="project" value="TreeGrafter"/>
</dbReference>
<dbReference type="GO" id="GO:0006355">
    <property type="term" value="P:regulation of DNA-templated transcription"/>
    <property type="evidence" value="ECO:0007669"/>
    <property type="project" value="InterPro"/>
</dbReference>
<dbReference type="InterPro" id="IPR001789">
    <property type="entry name" value="Sig_transdc_resp-reg_receiver"/>
</dbReference>
<protein>
    <submittedName>
        <fullName evidence="10">Response regulator transcription factor</fullName>
    </submittedName>
</protein>
<feature type="modified residue" description="4-aspartylphosphate" evidence="6">
    <location>
        <position position="55"/>
    </location>
</feature>
<organism evidence="10 11">
    <name type="scientific">Nonomuraea zeae</name>
    <dbReference type="NCBI Taxonomy" id="1642303"/>
    <lineage>
        <taxon>Bacteria</taxon>
        <taxon>Bacillati</taxon>
        <taxon>Actinomycetota</taxon>
        <taxon>Actinomycetes</taxon>
        <taxon>Streptosporangiales</taxon>
        <taxon>Streptosporangiaceae</taxon>
        <taxon>Nonomuraea</taxon>
    </lineage>
</organism>
<dbReference type="EMBL" id="VCKX01000333">
    <property type="protein sequence ID" value="TMR19261.1"/>
    <property type="molecule type" value="Genomic_DNA"/>
</dbReference>
<dbReference type="RefSeq" id="WP_138697466.1">
    <property type="nucleotide sequence ID" value="NZ_JBHSAZ010000052.1"/>
</dbReference>
<dbReference type="Pfam" id="PF00486">
    <property type="entry name" value="Trans_reg_C"/>
    <property type="match status" value="1"/>
</dbReference>
<keyword evidence="4 7" id="KW-0238">DNA-binding</keyword>
<sequence>MVTGCTALVVDDEPQMTAIVEFALQTQGFAVLTAHDGATAMNLLRTHDVDLVVLDVLMPALDGLSLCELIRARSDVPVMLLTALTQQEDVIAGLERGADDYVTKPFHPREVALRAQALVRRRRAPGDGEGAALRVGGLVIDPGRHTVTVGGRRLELPYTEFKLLAHLAARPGRPQSWQDLLRAVWGTADLMGGRDVVRSTVYRLRSRLAALDAARYVQTVRGAGYLMPDAPDQPDQPDQ</sequence>
<accession>A0A5S4FHJ3</accession>
<dbReference type="SMART" id="SM00862">
    <property type="entry name" value="Trans_reg_C"/>
    <property type="match status" value="1"/>
</dbReference>
<dbReference type="AlphaFoldDB" id="A0A5S4FHJ3"/>
<dbReference type="FunFam" id="3.40.50.2300:FF:000001">
    <property type="entry name" value="DNA-binding response regulator PhoB"/>
    <property type="match status" value="1"/>
</dbReference>
<dbReference type="OrthoDB" id="4481605at2"/>
<dbReference type="PROSITE" id="PS51755">
    <property type="entry name" value="OMPR_PHOB"/>
    <property type="match status" value="1"/>
</dbReference>
<name>A0A5S4FHJ3_9ACTN</name>
<dbReference type="SMART" id="SM00448">
    <property type="entry name" value="REC"/>
    <property type="match status" value="1"/>
</dbReference>
<reference evidence="10 11" key="1">
    <citation type="submission" date="2019-05" db="EMBL/GenBank/DDBJ databases">
        <title>Draft genome sequence of Nonomuraea zeae DSM 100528.</title>
        <authorList>
            <person name="Saricaoglu S."/>
            <person name="Isik K."/>
        </authorList>
    </citation>
    <scope>NUCLEOTIDE SEQUENCE [LARGE SCALE GENOMIC DNA]</scope>
    <source>
        <strain evidence="10 11">DSM 100528</strain>
    </source>
</reference>
<dbReference type="InterPro" id="IPR039420">
    <property type="entry name" value="WalR-like"/>
</dbReference>
<evidence type="ECO:0000256" key="2">
    <source>
        <dbReference type="ARBA" id="ARBA00023012"/>
    </source>
</evidence>
<evidence type="ECO:0000256" key="5">
    <source>
        <dbReference type="ARBA" id="ARBA00023163"/>
    </source>
</evidence>
<proteinExistence type="predicted"/>
<evidence type="ECO:0000256" key="7">
    <source>
        <dbReference type="PROSITE-ProRule" id="PRU01091"/>
    </source>
</evidence>
<feature type="domain" description="OmpR/PhoB-type" evidence="9">
    <location>
        <begin position="130"/>
        <end position="229"/>
    </location>
</feature>
<keyword evidence="3" id="KW-0805">Transcription regulation</keyword>
<keyword evidence="2" id="KW-0902">Two-component regulatory system</keyword>
<dbReference type="CDD" id="cd17574">
    <property type="entry name" value="REC_OmpR"/>
    <property type="match status" value="1"/>
</dbReference>
<evidence type="ECO:0000256" key="4">
    <source>
        <dbReference type="ARBA" id="ARBA00023125"/>
    </source>
</evidence>
<dbReference type="PANTHER" id="PTHR48111:SF1">
    <property type="entry name" value="TWO-COMPONENT RESPONSE REGULATOR ORR33"/>
    <property type="match status" value="1"/>
</dbReference>
<keyword evidence="11" id="KW-1185">Reference proteome</keyword>
<evidence type="ECO:0000313" key="11">
    <source>
        <dbReference type="Proteomes" id="UP000306628"/>
    </source>
</evidence>
<dbReference type="GO" id="GO:0032993">
    <property type="term" value="C:protein-DNA complex"/>
    <property type="evidence" value="ECO:0007669"/>
    <property type="project" value="TreeGrafter"/>
</dbReference>
<evidence type="ECO:0000256" key="6">
    <source>
        <dbReference type="PROSITE-ProRule" id="PRU00169"/>
    </source>
</evidence>